<evidence type="ECO:0000313" key="2">
    <source>
        <dbReference type="EMBL" id="GAJ18037.1"/>
    </source>
</evidence>
<dbReference type="PANTHER" id="PTHR42924">
    <property type="entry name" value="EXONUCLEASE"/>
    <property type="match status" value="1"/>
</dbReference>
<dbReference type="InterPro" id="IPR052018">
    <property type="entry name" value="PHP_domain"/>
</dbReference>
<dbReference type="InterPro" id="IPR016195">
    <property type="entry name" value="Pol/histidinol_Pase-like"/>
</dbReference>
<organism evidence="2">
    <name type="scientific">marine sediment metagenome</name>
    <dbReference type="NCBI Taxonomy" id="412755"/>
    <lineage>
        <taxon>unclassified sequences</taxon>
        <taxon>metagenomes</taxon>
        <taxon>ecological metagenomes</taxon>
    </lineage>
</organism>
<reference evidence="2" key="1">
    <citation type="journal article" date="2014" name="Front. Microbiol.">
        <title>High frequency of phylogenetically diverse reductive dehalogenase-homologous genes in deep subseafloor sedimentary metagenomes.</title>
        <authorList>
            <person name="Kawai M."/>
            <person name="Futagami T."/>
            <person name="Toyoda A."/>
            <person name="Takaki Y."/>
            <person name="Nishi S."/>
            <person name="Hori S."/>
            <person name="Arai W."/>
            <person name="Tsubouchi T."/>
            <person name="Morono Y."/>
            <person name="Uchiyama I."/>
            <person name="Ito T."/>
            <person name="Fujiyama A."/>
            <person name="Inagaki F."/>
            <person name="Takami H."/>
        </authorList>
    </citation>
    <scope>NUCLEOTIDE SEQUENCE</scope>
    <source>
        <strain evidence="2">Expedition CK06-06</strain>
    </source>
</reference>
<evidence type="ECO:0000259" key="1">
    <source>
        <dbReference type="Pfam" id="PF02811"/>
    </source>
</evidence>
<proteinExistence type="predicted"/>
<dbReference type="SUPFAM" id="SSF89550">
    <property type="entry name" value="PHP domain-like"/>
    <property type="match status" value="1"/>
</dbReference>
<sequence>MEISFIQKTDEESLESFEKRLISRSSYRGDKAWYKGELHVHSYHSDGKNSVEEIVEAAKEEKLDFIALTDHNTISG</sequence>
<feature type="non-terminal residue" evidence="2">
    <location>
        <position position="76"/>
    </location>
</feature>
<accession>X1VHR1</accession>
<dbReference type="InterPro" id="IPR004013">
    <property type="entry name" value="PHP_dom"/>
</dbReference>
<dbReference type="AlphaFoldDB" id="X1VHR1"/>
<feature type="domain" description="PHP" evidence="1">
    <location>
        <begin position="37"/>
        <end position="74"/>
    </location>
</feature>
<dbReference type="PANTHER" id="PTHR42924:SF3">
    <property type="entry name" value="POLYMERASE_HISTIDINOL PHOSPHATASE N-TERMINAL DOMAIN-CONTAINING PROTEIN"/>
    <property type="match status" value="1"/>
</dbReference>
<dbReference type="Pfam" id="PF02811">
    <property type="entry name" value="PHP"/>
    <property type="match status" value="1"/>
</dbReference>
<gene>
    <name evidence="2" type="ORF">S12H4_54881</name>
</gene>
<name>X1VHR1_9ZZZZ</name>
<dbReference type="GO" id="GO:0004534">
    <property type="term" value="F:5'-3' RNA exonuclease activity"/>
    <property type="evidence" value="ECO:0007669"/>
    <property type="project" value="TreeGrafter"/>
</dbReference>
<dbReference type="GO" id="GO:0035312">
    <property type="term" value="F:5'-3' DNA exonuclease activity"/>
    <property type="evidence" value="ECO:0007669"/>
    <property type="project" value="TreeGrafter"/>
</dbReference>
<protein>
    <recommendedName>
        <fullName evidence="1">PHP domain-containing protein</fullName>
    </recommendedName>
</protein>
<comment type="caution">
    <text evidence="2">The sequence shown here is derived from an EMBL/GenBank/DDBJ whole genome shotgun (WGS) entry which is preliminary data.</text>
</comment>
<dbReference type="Gene3D" id="3.20.20.140">
    <property type="entry name" value="Metal-dependent hydrolases"/>
    <property type="match status" value="1"/>
</dbReference>
<dbReference type="EMBL" id="BARW01035134">
    <property type="protein sequence ID" value="GAJ18037.1"/>
    <property type="molecule type" value="Genomic_DNA"/>
</dbReference>